<feature type="region of interest" description="Disordered" evidence="1">
    <location>
        <begin position="292"/>
        <end position="314"/>
    </location>
</feature>
<feature type="region of interest" description="Disordered" evidence="1">
    <location>
        <begin position="263"/>
        <end position="282"/>
    </location>
</feature>
<dbReference type="Proteomes" id="UP000681722">
    <property type="component" value="Unassembled WGS sequence"/>
</dbReference>
<feature type="compositionally biased region" description="Polar residues" evidence="1">
    <location>
        <begin position="238"/>
        <end position="253"/>
    </location>
</feature>
<sequence length="314" mass="36580">MLVKVRWNFATGEWPVGEVPVTPAEQEQIGRCAEHFFYRYLEGLYDADITPTNNWRSSTRLSVFPNFRQNVDDSAEYDFFIKDTHQMFVQGIGGNILTLFIEVKGIKDKYNRKTTTFHTSNSELQVCTSIAMNDKRKEKEAYLVVIVENSLNPSIIDIRPVIVWSEDMNILCEPDSFICRLENKNDTRKSIKFNELDDQWSRLHSSCMHNETKAEDCRKTEIRISQDVRYSPLEPYSRHSSNNAATVRNQQSQRNTYISDTLNRTENSNYEQQQAQRYVPPIDQSSQDTFIQPIRGRGRGRGRGVINKTHFRNT</sequence>
<dbReference type="OrthoDB" id="10556655at2759"/>
<evidence type="ECO:0000313" key="2">
    <source>
        <dbReference type="EMBL" id="CAF1531920.1"/>
    </source>
</evidence>
<dbReference type="EMBL" id="CAJOBC010090469">
    <property type="protein sequence ID" value="CAF4391336.1"/>
    <property type="molecule type" value="Genomic_DNA"/>
</dbReference>
<evidence type="ECO:0000256" key="1">
    <source>
        <dbReference type="SAM" id="MobiDB-lite"/>
    </source>
</evidence>
<reference evidence="2" key="1">
    <citation type="submission" date="2021-02" db="EMBL/GenBank/DDBJ databases">
        <authorList>
            <person name="Nowell W R."/>
        </authorList>
    </citation>
    <scope>NUCLEOTIDE SEQUENCE</scope>
</reference>
<feature type="compositionally biased region" description="Polar residues" evidence="1">
    <location>
        <begin position="263"/>
        <end position="276"/>
    </location>
</feature>
<evidence type="ECO:0000313" key="4">
    <source>
        <dbReference type="Proteomes" id="UP000663829"/>
    </source>
</evidence>
<dbReference type="Proteomes" id="UP000663829">
    <property type="component" value="Unassembled WGS sequence"/>
</dbReference>
<protein>
    <submittedName>
        <fullName evidence="2">Uncharacterized protein</fullName>
    </submittedName>
</protein>
<gene>
    <name evidence="2" type="ORF">GPM918_LOCUS38103</name>
    <name evidence="3" type="ORF">SRO942_LOCUS38904</name>
</gene>
<feature type="region of interest" description="Disordered" evidence="1">
    <location>
        <begin position="233"/>
        <end position="253"/>
    </location>
</feature>
<keyword evidence="4" id="KW-1185">Reference proteome</keyword>
<dbReference type="EMBL" id="CAJNOQ010024881">
    <property type="protein sequence ID" value="CAF1531920.1"/>
    <property type="molecule type" value="Genomic_DNA"/>
</dbReference>
<organism evidence="2 4">
    <name type="scientific">Didymodactylos carnosus</name>
    <dbReference type="NCBI Taxonomy" id="1234261"/>
    <lineage>
        <taxon>Eukaryota</taxon>
        <taxon>Metazoa</taxon>
        <taxon>Spiralia</taxon>
        <taxon>Gnathifera</taxon>
        <taxon>Rotifera</taxon>
        <taxon>Eurotatoria</taxon>
        <taxon>Bdelloidea</taxon>
        <taxon>Philodinida</taxon>
        <taxon>Philodinidae</taxon>
        <taxon>Didymodactylos</taxon>
    </lineage>
</organism>
<evidence type="ECO:0000313" key="3">
    <source>
        <dbReference type="EMBL" id="CAF4391336.1"/>
    </source>
</evidence>
<proteinExistence type="predicted"/>
<accession>A0A815V6K6</accession>
<comment type="caution">
    <text evidence="2">The sequence shown here is derived from an EMBL/GenBank/DDBJ whole genome shotgun (WGS) entry which is preliminary data.</text>
</comment>
<dbReference type="AlphaFoldDB" id="A0A815V6K6"/>
<name>A0A815V6K6_9BILA</name>